<organism evidence="2 3">
    <name type="scientific">Tetrapyrgos nigripes</name>
    <dbReference type="NCBI Taxonomy" id="182062"/>
    <lineage>
        <taxon>Eukaryota</taxon>
        <taxon>Fungi</taxon>
        <taxon>Dikarya</taxon>
        <taxon>Basidiomycota</taxon>
        <taxon>Agaricomycotina</taxon>
        <taxon>Agaricomycetes</taxon>
        <taxon>Agaricomycetidae</taxon>
        <taxon>Agaricales</taxon>
        <taxon>Marasmiineae</taxon>
        <taxon>Marasmiaceae</taxon>
        <taxon>Tetrapyrgos</taxon>
    </lineage>
</organism>
<dbReference type="OrthoDB" id="3025387at2759"/>
<reference evidence="2 3" key="1">
    <citation type="journal article" date="2020" name="ISME J.">
        <title>Uncovering the hidden diversity of litter-decomposition mechanisms in mushroom-forming fungi.</title>
        <authorList>
            <person name="Floudas D."/>
            <person name="Bentzer J."/>
            <person name="Ahren D."/>
            <person name="Johansson T."/>
            <person name="Persson P."/>
            <person name="Tunlid A."/>
        </authorList>
    </citation>
    <scope>NUCLEOTIDE SEQUENCE [LARGE SCALE GENOMIC DNA]</scope>
    <source>
        <strain evidence="2 3">CBS 291.85</strain>
    </source>
</reference>
<keyword evidence="1" id="KW-0472">Membrane</keyword>
<feature type="transmembrane region" description="Helical" evidence="1">
    <location>
        <begin position="20"/>
        <end position="42"/>
    </location>
</feature>
<comment type="caution">
    <text evidence="2">The sequence shown here is derived from an EMBL/GenBank/DDBJ whole genome shotgun (WGS) entry which is preliminary data.</text>
</comment>
<evidence type="ECO:0000256" key="1">
    <source>
        <dbReference type="SAM" id="Phobius"/>
    </source>
</evidence>
<keyword evidence="1" id="KW-0812">Transmembrane</keyword>
<dbReference type="Proteomes" id="UP000559256">
    <property type="component" value="Unassembled WGS sequence"/>
</dbReference>
<proteinExistence type="predicted"/>
<keyword evidence="3" id="KW-1185">Reference proteome</keyword>
<dbReference type="AlphaFoldDB" id="A0A8H5G857"/>
<name>A0A8H5G857_9AGAR</name>
<keyword evidence="1" id="KW-1133">Transmembrane helix</keyword>
<gene>
    <name evidence="2" type="ORF">D9758_011344</name>
</gene>
<evidence type="ECO:0000313" key="3">
    <source>
        <dbReference type="Proteomes" id="UP000559256"/>
    </source>
</evidence>
<dbReference type="EMBL" id="JAACJM010000044">
    <property type="protein sequence ID" value="KAF5360152.1"/>
    <property type="molecule type" value="Genomic_DNA"/>
</dbReference>
<sequence length="97" mass="10560">MPFQPPHCTIEPSSTSLSIFVAMKFSTVLVLSAVMVFANAAAIPDAVHAPRITEPTVVTATRVYPSLIDVPPYMITVTTEVVWTQYPVPTTNAPRPY</sequence>
<accession>A0A8H5G857</accession>
<evidence type="ECO:0000313" key="2">
    <source>
        <dbReference type="EMBL" id="KAF5360152.1"/>
    </source>
</evidence>
<protein>
    <submittedName>
        <fullName evidence="2">Uncharacterized protein</fullName>
    </submittedName>
</protein>